<keyword evidence="7" id="KW-0067">ATP-binding</keyword>
<dbReference type="Proteomes" id="UP000094669">
    <property type="component" value="Unassembled WGS sequence"/>
</dbReference>
<keyword evidence="8" id="KW-0472">Membrane</keyword>
<evidence type="ECO:0000256" key="8">
    <source>
        <dbReference type="SAM" id="Phobius"/>
    </source>
</evidence>
<keyword evidence="8" id="KW-1133">Transmembrane helix</keyword>
<dbReference type="InterPro" id="IPR011495">
    <property type="entry name" value="Sig_transdc_His_kin_sub2_dim/P"/>
</dbReference>
<evidence type="ECO:0000313" key="11">
    <source>
        <dbReference type="Proteomes" id="UP000094669"/>
    </source>
</evidence>
<feature type="transmembrane region" description="Helical" evidence="8">
    <location>
        <begin position="48"/>
        <end position="67"/>
    </location>
</feature>
<dbReference type="GO" id="GO:0016301">
    <property type="term" value="F:kinase activity"/>
    <property type="evidence" value="ECO:0007669"/>
    <property type="project" value="UniProtKB-KW"/>
</dbReference>
<evidence type="ECO:0000256" key="5">
    <source>
        <dbReference type="ARBA" id="ARBA00022741"/>
    </source>
</evidence>
<evidence type="ECO:0000256" key="1">
    <source>
        <dbReference type="ARBA" id="ARBA00000085"/>
    </source>
</evidence>
<dbReference type="PANTHER" id="PTHR41523:SF8">
    <property type="entry name" value="ETHYLENE RESPONSE SENSOR PROTEIN"/>
    <property type="match status" value="1"/>
</dbReference>
<keyword evidence="11" id="KW-1185">Reference proteome</keyword>
<dbReference type="Pfam" id="PF07568">
    <property type="entry name" value="HisKA_2"/>
    <property type="match status" value="1"/>
</dbReference>
<keyword evidence="5" id="KW-0547">Nucleotide-binding</keyword>
<evidence type="ECO:0000256" key="2">
    <source>
        <dbReference type="ARBA" id="ARBA00012438"/>
    </source>
</evidence>
<dbReference type="SUPFAM" id="SSF55874">
    <property type="entry name" value="ATPase domain of HSP90 chaperone/DNA topoisomerase II/histidine kinase"/>
    <property type="match status" value="1"/>
</dbReference>
<keyword evidence="3" id="KW-0597">Phosphoprotein</keyword>
<organism evidence="10 11">
    <name type="scientific">Leptospira inadai serovar Lyme</name>
    <dbReference type="NCBI Taxonomy" id="293084"/>
    <lineage>
        <taxon>Bacteria</taxon>
        <taxon>Pseudomonadati</taxon>
        <taxon>Spirochaetota</taxon>
        <taxon>Spirochaetia</taxon>
        <taxon>Leptospirales</taxon>
        <taxon>Leptospiraceae</taxon>
        <taxon>Leptospira</taxon>
    </lineage>
</organism>
<reference evidence="10" key="1">
    <citation type="submission" date="2018-01" db="EMBL/GenBank/DDBJ databases">
        <title>Genomic characterization of Leptospira inadai serogroup Lyme isolated from captured rat in Brazil and comparative analysis with human reference strain.</title>
        <authorList>
            <person name="Moreno L.Z."/>
            <person name="Loureiro A.P."/>
            <person name="Miraglia F."/>
            <person name="Kremer F.S."/>
            <person name="Eslabao M.R."/>
            <person name="Dellagostin O.A."/>
            <person name="Lilenbaum W."/>
            <person name="Moreno A.M."/>
        </authorList>
    </citation>
    <scope>NUCLEOTIDE SEQUENCE [LARGE SCALE GENOMIC DNA]</scope>
    <source>
        <strain evidence="10">M34/99</strain>
    </source>
</reference>
<proteinExistence type="predicted"/>
<evidence type="ECO:0000259" key="9">
    <source>
        <dbReference type="Pfam" id="PF07568"/>
    </source>
</evidence>
<evidence type="ECO:0000256" key="4">
    <source>
        <dbReference type="ARBA" id="ARBA00022679"/>
    </source>
</evidence>
<feature type="transmembrane region" description="Helical" evidence="8">
    <location>
        <begin position="152"/>
        <end position="173"/>
    </location>
</feature>
<dbReference type="PANTHER" id="PTHR41523">
    <property type="entry name" value="TWO-COMPONENT SYSTEM SENSOR PROTEIN"/>
    <property type="match status" value="1"/>
</dbReference>
<feature type="transmembrane region" description="Helical" evidence="8">
    <location>
        <begin position="74"/>
        <end position="93"/>
    </location>
</feature>
<comment type="catalytic activity">
    <reaction evidence="1">
        <text>ATP + protein L-histidine = ADP + protein N-phospho-L-histidine.</text>
        <dbReference type="EC" id="2.7.13.3"/>
    </reaction>
</comment>
<dbReference type="EMBL" id="MCRM02000039">
    <property type="protein sequence ID" value="PNV71790.1"/>
    <property type="molecule type" value="Genomic_DNA"/>
</dbReference>
<keyword evidence="8" id="KW-0812">Transmembrane</keyword>
<keyword evidence="4" id="KW-0808">Transferase</keyword>
<evidence type="ECO:0000256" key="3">
    <source>
        <dbReference type="ARBA" id="ARBA00022553"/>
    </source>
</evidence>
<dbReference type="Gene3D" id="3.30.565.10">
    <property type="entry name" value="Histidine kinase-like ATPase, C-terminal domain"/>
    <property type="match status" value="1"/>
</dbReference>
<dbReference type="InterPro" id="IPR036890">
    <property type="entry name" value="HATPase_C_sf"/>
</dbReference>
<evidence type="ECO:0000313" key="10">
    <source>
        <dbReference type="EMBL" id="PNV71790.1"/>
    </source>
</evidence>
<dbReference type="EC" id="2.7.13.3" evidence="2"/>
<feature type="domain" description="Signal transduction histidine kinase subgroup 2 dimerisation and phosphoacceptor" evidence="9">
    <location>
        <begin position="182"/>
        <end position="257"/>
    </location>
</feature>
<gene>
    <name evidence="10" type="ORF">BES34_020735</name>
</gene>
<sequence>MFLDSFNKIYADRDYLTRNRALHLLVFNAFVLALGIIANLIAIKNGSFRPGFLTVAISAVFSIWFLFHKKYQYALNITLIFSLLGITIGWLFGTRGVNQGFSIPTIIILFLYFSDITKTILVSVYCLGLLLIRSFWLKSQSPLPEASFTDTLFLFLLFTTISIMTVRILHGYVQEKDELIKEIHHRVRNNLQVLSGLADIHRDSSAVASGHQPYLDFQNRIIAISEVHNCLYKTENYREIDFSQIIREISSNLSEKYGKGIVEVVEPQRKIFLPIESAVPCAMIANELISNAIRHGSDRSNNARVSVEIQKEGGLYRLSVVDWGAGMSDDRLWQNPTTTGFTLIQILTKQLKASLKILKDNGTKAILEFS</sequence>
<name>A0ABX4YCX0_9LEPT</name>
<protein>
    <recommendedName>
        <fullName evidence="2">histidine kinase</fullName>
        <ecNumber evidence="2">2.7.13.3</ecNumber>
    </recommendedName>
</protein>
<feature type="transmembrane region" description="Helical" evidence="8">
    <location>
        <begin position="21"/>
        <end position="42"/>
    </location>
</feature>
<accession>A0ABX4YCX0</accession>
<keyword evidence="6 10" id="KW-0418">Kinase</keyword>
<feature type="transmembrane region" description="Helical" evidence="8">
    <location>
        <begin position="105"/>
        <end position="132"/>
    </location>
</feature>
<evidence type="ECO:0000256" key="7">
    <source>
        <dbReference type="ARBA" id="ARBA00022840"/>
    </source>
</evidence>
<comment type="caution">
    <text evidence="10">The sequence shown here is derived from an EMBL/GenBank/DDBJ whole genome shotgun (WGS) entry which is preliminary data.</text>
</comment>
<evidence type="ECO:0000256" key="6">
    <source>
        <dbReference type="ARBA" id="ARBA00022777"/>
    </source>
</evidence>